<keyword evidence="3 4" id="KW-0624">Polysaccharide degradation</keyword>
<keyword evidence="2 4" id="KW-0119">Carbohydrate metabolism</keyword>
<organism evidence="6 7">
    <name type="scientific">Tritrichomonas musculus</name>
    <dbReference type="NCBI Taxonomy" id="1915356"/>
    <lineage>
        <taxon>Eukaryota</taxon>
        <taxon>Metamonada</taxon>
        <taxon>Parabasalia</taxon>
        <taxon>Tritrichomonadida</taxon>
        <taxon>Tritrichomonadidae</taxon>
        <taxon>Tritrichomonas</taxon>
    </lineage>
</organism>
<evidence type="ECO:0000313" key="7">
    <source>
        <dbReference type="Proteomes" id="UP001470230"/>
    </source>
</evidence>
<feature type="signal peptide" evidence="5">
    <location>
        <begin position="1"/>
        <end position="19"/>
    </location>
</feature>
<evidence type="ECO:0000256" key="4">
    <source>
        <dbReference type="RuleBase" id="RU000509"/>
    </source>
</evidence>
<accession>A0ABR2L5K6</accession>
<comment type="caution">
    <text evidence="6">The sequence shown here is derived from an EMBL/GenBank/DDBJ whole genome shotgun (WGS) entry which is preliminary data.</text>
</comment>
<feature type="chain" id="PRO_5046893962" description="Beta-amylase" evidence="5">
    <location>
        <begin position="20"/>
        <end position="423"/>
    </location>
</feature>
<name>A0ABR2L5K6_9EUKA</name>
<comment type="catalytic activity">
    <reaction evidence="4">
        <text>Hydrolysis of (1-&gt;4)-alpha-D-glucosidic linkages in polysaccharides so as to remove successive maltose units from the non-reducing ends of the chains.</text>
        <dbReference type="EC" id="3.2.1.2"/>
    </reaction>
</comment>
<dbReference type="EC" id="3.2.1.2" evidence="4"/>
<dbReference type="EMBL" id="JAPFFF010000001">
    <property type="protein sequence ID" value="KAK8898609.1"/>
    <property type="molecule type" value="Genomic_DNA"/>
</dbReference>
<keyword evidence="4" id="KW-0378">Hydrolase</keyword>
<gene>
    <name evidence="6" type="ORF">M9Y10_000901</name>
</gene>
<dbReference type="Pfam" id="PF01373">
    <property type="entry name" value="Glyco_hydro_14"/>
    <property type="match status" value="1"/>
</dbReference>
<comment type="similarity">
    <text evidence="1 4">Belongs to the glycosyl hydrolase 14 family.</text>
</comment>
<dbReference type="Gene3D" id="3.20.20.80">
    <property type="entry name" value="Glycosidases"/>
    <property type="match status" value="1"/>
</dbReference>
<dbReference type="PRINTS" id="PR00750">
    <property type="entry name" value="BETAAMYLASE"/>
</dbReference>
<dbReference type="InterPro" id="IPR017853">
    <property type="entry name" value="GH"/>
</dbReference>
<dbReference type="SUPFAM" id="SSF51445">
    <property type="entry name" value="(Trans)glycosidases"/>
    <property type="match status" value="1"/>
</dbReference>
<keyword evidence="4" id="KW-0326">Glycosidase</keyword>
<evidence type="ECO:0000256" key="2">
    <source>
        <dbReference type="ARBA" id="ARBA00023277"/>
    </source>
</evidence>
<proteinExistence type="inferred from homology"/>
<sequence>MLPLLIVSALCGCEVFVMAPLDLIDANCNPSFQSKFENWCNMLRSANVKGVMLDVWWGITEPSPKNYKWSGYETVFSIMRNKGLKIIPVFSFHKCGGSVGDYVNIPLPSFVWQGSESPKFVDAYGHNEDAYISFAYDNVKVGQNNERTPLEMYKDWMTAFKAQFSNYINDGSIIEIEVGAGPCGELRYPSYRSEYWSYPGCGMFQCYDKQFISKFQKDAANAGHSEWNAPPSDAGDYNVRPGGSSFWNNGFKSEYGKFFLSWYQQQLIDHGSNVLSIARELFPNTRLSCKISGLHWQYTSECHCAEVTAGFYNTNNNDGYGQIISMFKQHNVDVCFTCLEMHEDWGSGSNPPNLVRQILETAKRNGLRFEGENALERYDWDAYNQIKSWVYQGLSTFTYLRMTDSLMNGGNWETFKSFVQQMQ</sequence>
<dbReference type="PANTHER" id="PTHR31352">
    <property type="entry name" value="BETA-AMYLASE 1, CHLOROPLASTIC"/>
    <property type="match status" value="1"/>
</dbReference>
<dbReference type="PRINTS" id="PR00842">
    <property type="entry name" value="GLHYDLASE14B"/>
</dbReference>
<evidence type="ECO:0000256" key="5">
    <source>
        <dbReference type="SAM" id="SignalP"/>
    </source>
</evidence>
<keyword evidence="7" id="KW-1185">Reference proteome</keyword>
<evidence type="ECO:0000256" key="3">
    <source>
        <dbReference type="ARBA" id="ARBA00023326"/>
    </source>
</evidence>
<dbReference type="Proteomes" id="UP001470230">
    <property type="component" value="Unassembled WGS sequence"/>
</dbReference>
<evidence type="ECO:0000313" key="6">
    <source>
        <dbReference type="EMBL" id="KAK8898609.1"/>
    </source>
</evidence>
<keyword evidence="5" id="KW-0732">Signal</keyword>
<dbReference type="PANTHER" id="PTHR31352:SF1">
    <property type="entry name" value="BETA-AMYLASE 3, CHLOROPLASTIC"/>
    <property type="match status" value="1"/>
</dbReference>
<reference evidence="6 7" key="1">
    <citation type="submission" date="2024-04" db="EMBL/GenBank/DDBJ databases">
        <title>Tritrichomonas musculus Genome.</title>
        <authorList>
            <person name="Alves-Ferreira E."/>
            <person name="Grigg M."/>
            <person name="Lorenzi H."/>
            <person name="Galac M."/>
        </authorList>
    </citation>
    <scope>NUCLEOTIDE SEQUENCE [LARGE SCALE GENOMIC DNA]</scope>
    <source>
        <strain evidence="6 7">EAF2021</strain>
    </source>
</reference>
<protein>
    <recommendedName>
        <fullName evidence="4">Beta-amylase</fullName>
        <ecNumber evidence="4">3.2.1.2</ecNumber>
    </recommendedName>
</protein>
<evidence type="ECO:0000256" key="1">
    <source>
        <dbReference type="ARBA" id="ARBA00005652"/>
    </source>
</evidence>
<dbReference type="InterPro" id="IPR001554">
    <property type="entry name" value="Glyco_hydro_14"/>
</dbReference>
<dbReference type="InterPro" id="IPR001371">
    <property type="entry name" value="Glyco_hydro_14B_pln"/>
</dbReference>